<protein>
    <recommendedName>
        <fullName evidence="3">WGR domain-containing protein</fullName>
    </recommendedName>
</protein>
<reference evidence="1 2" key="1">
    <citation type="submission" date="2019-03" db="EMBL/GenBank/DDBJ databases">
        <title>Diverse conjugative elements silence natural transformation in Legionella species.</title>
        <authorList>
            <person name="Durieux I."/>
            <person name="Ginevra C."/>
            <person name="Attaiech L."/>
            <person name="Picq K."/>
            <person name="Juan P.A."/>
            <person name="Jarraud S."/>
            <person name="Charpentier X."/>
        </authorList>
    </citation>
    <scope>NUCLEOTIDE SEQUENCE [LARGE SCALE GENOMIC DNA]</scope>
    <source>
        <strain evidence="1 2">HL-0427-4011</strain>
    </source>
</reference>
<sequence length="154" mass="18388">MNPWFLTLPCFHWIQGNNASYHELRFEKDSRYYVLRLEKDLLEDWTILAINGRIKSKLGQSRTFAYVEYEKAFGNLCLLANVRQQRRYQLKSFKTCHPLFFHCLMFLLSTAERHTKSPKKMNHTNARRIQQKPTANLPNSKTNLSPYHQISFDF</sequence>
<dbReference type="EMBL" id="CP038254">
    <property type="protein sequence ID" value="QBR83798.1"/>
    <property type="molecule type" value="Genomic_DNA"/>
</dbReference>
<dbReference type="RefSeq" id="WP_135060127.1">
    <property type="nucleotide sequence ID" value="NZ_CP038254.1"/>
</dbReference>
<dbReference type="AlphaFoldDB" id="A0AAX1EFG0"/>
<evidence type="ECO:0000313" key="2">
    <source>
        <dbReference type="Proteomes" id="UP000295517"/>
    </source>
</evidence>
<organism evidence="1 2">
    <name type="scientific">Legionella israelensis</name>
    <dbReference type="NCBI Taxonomy" id="454"/>
    <lineage>
        <taxon>Bacteria</taxon>
        <taxon>Pseudomonadati</taxon>
        <taxon>Pseudomonadota</taxon>
        <taxon>Gammaproteobacteria</taxon>
        <taxon>Legionellales</taxon>
        <taxon>Legionellaceae</taxon>
        <taxon>Legionella</taxon>
    </lineage>
</organism>
<dbReference type="Proteomes" id="UP000295517">
    <property type="component" value="Chromosome"/>
</dbReference>
<name>A0AAX1EFG0_9GAMM</name>
<evidence type="ECO:0000313" key="1">
    <source>
        <dbReference type="EMBL" id="QBR83798.1"/>
    </source>
</evidence>
<accession>A0AAX1EFG0</accession>
<evidence type="ECO:0008006" key="3">
    <source>
        <dbReference type="Google" id="ProtNLM"/>
    </source>
</evidence>
<proteinExistence type="predicted"/>
<gene>
    <name evidence="1" type="ORF">E3983_05195</name>
</gene>